<proteinExistence type="predicted"/>
<organism evidence="2 3">
    <name type="scientific">Rhizobium rhizoryzae</name>
    <dbReference type="NCBI Taxonomy" id="451876"/>
    <lineage>
        <taxon>Bacteria</taxon>
        <taxon>Pseudomonadati</taxon>
        <taxon>Pseudomonadota</taxon>
        <taxon>Alphaproteobacteria</taxon>
        <taxon>Hyphomicrobiales</taxon>
        <taxon>Rhizobiaceae</taxon>
        <taxon>Rhizobium/Agrobacterium group</taxon>
        <taxon>Rhizobium</taxon>
    </lineage>
</organism>
<evidence type="ECO:0000313" key="2">
    <source>
        <dbReference type="EMBL" id="MBB4142767.1"/>
    </source>
</evidence>
<accession>A0A7W6PR94</accession>
<feature type="region of interest" description="Disordered" evidence="1">
    <location>
        <begin position="324"/>
        <end position="348"/>
    </location>
</feature>
<dbReference type="Proteomes" id="UP000519897">
    <property type="component" value="Unassembled WGS sequence"/>
</dbReference>
<comment type="caution">
    <text evidence="2">The sequence shown here is derived from an EMBL/GenBank/DDBJ whole genome shotgun (WGS) entry which is preliminary data.</text>
</comment>
<dbReference type="AlphaFoldDB" id="A0A7W6PR94"/>
<dbReference type="Pfam" id="PF10098">
    <property type="entry name" value="DUF2336"/>
    <property type="match status" value="1"/>
</dbReference>
<evidence type="ECO:0000256" key="1">
    <source>
        <dbReference type="SAM" id="MobiDB-lite"/>
    </source>
</evidence>
<gene>
    <name evidence="2" type="ORF">GGQ72_001266</name>
</gene>
<dbReference type="InterPro" id="IPR019285">
    <property type="entry name" value="DUF2336"/>
</dbReference>
<dbReference type="EMBL" id="JACIEC010000001">
    <property type="protein sequence ID" value="MBB4142767.1"/>
    <property type="molecule type" value="Genomic_DNA"/>
</dbReference>
<feature type="region of interest" description="Disordered" evidence="1">
    <location>
        <begin position="155"/>
        <end position="175"/>
    </location>
</feature>
<evidence type="ECO:0000313" key="3">
    <source>
        <dbReference type="Proteomes" id="UP000519897"/>
    </source>
</evidence>
<reference evidence="2 3" key="1">
    <citation type="submission" date="2020-08" db="EMBL/GenBank/DDBJ databases">
        <title>Genomic Encyclopedia of Type Strains, Phase IV (KMG-IV): sequencing the most valuable type-strain genomes for metagenomic binning, comparative biology and taxonomic classification.</title>
        <authorList>
            <person name="Goeker M."/>
        </authorList>
    </citation>
    <scope>NUCLEOTIDE SEQUENCE [LARGE SCALE GENOMIC DNA]</scope>
    <source>
        <strain evidence="2 3">DSM 29514</strain>
    </source>
</reference>
<sequence length="348" mass="38264">MDRYRELEKPQALRKKDVVLMATVTSFEDLKHPTKSELRQFAELFSPLYTASSEEARRQAVSALSQCEQVPSSVAFFIASQPIAIAAPFLMASPCLDDDQLIAIARCQGAEHARAIVRRPALSPAVIDALVSMRHARLPAKADKTPVAVDKAPIAEQPATPAAVPSTQQPLSTEAAEAAQRDEALRQKIKQLAAMQARPTSDRLGLRTATDVQEALMVRFARSRDADAFATCLADTLSASRWLAERIMMDISGLQLATTLKALGMDAQEAFFILERLYGHLKESVGGVSRGEILWDSLQDDECIRRLEAWCRADRYTYADKHEMSETEHTTAAANDGAEQVAAKVRRA</sequence>
<keyword evidence="3" id="KW-1185">Reference proteome</keyword>
<protein>
    <submittedName>
        <fullName evidence="2">Uncharacterized protein (DUF2336 family)</fullName>
    </submittedName>
</protein>
<name>A0A7W6PR94_9HYPH</name>